<sequence length="287" mass="28382">MSLGQDGPPTRTRLPEGHGTHGGTRRPQPRRALVTVVGIVVLLIAALAFANRGDHPSSGGGDPASGSGSSGGTSVGATAQGGKSGAHAAPTDPTGTEPVTGKGAAGIPAGFAHTSQGAQSAAANFAVALGSADMFDTARRHGIVEAIYDPSVAAGAQKDLDGAYSGDALKNLGLNADGTAPAGLTFVSRTVPVGTKVTAGGSGSSSTTTVEVWCTDLVGLAGTGSTKPVATAWFTITEQLVWTNGDWKLRSSSQKDGPAPVAADNQAASADEIAGAVRDYGGFTYAR</sequence>
<keyword evidence="2" id="KW-1133">Transmembrane helix</keyword>
<gene>
    <name evidence="3" type="ORF">HCN08_26820</name>
</gene>
<evidence type="ECO:0000256" key="2">
    <source>
        <dbReference type="SAM" id="Phobius"/>
    </source>
</evidence>
<comment type="caution">
    <text evidence="3">The sequence shown here is derived from an EMBL/GenBank/DDBJ whole genome shotgun (WGS) entry which is preliminary data.</text>
</comment>
<dbReference type="EMBL" id="JAATEJ010000026">
    <property type="protein sequence ID" value="NJP46990.1"/>
    <property type="molecule type" value="Genomic_DNA"/>
</dbReference>
<keyword evidence="4" id="KW-1185">Reference proteome</keyword>
<proteinExistence type="predicted"/>
<feature type="compositionally biased region" description="Gly residues" evidence="1">
    <location>
        <begin position="58"/>
        <end position="74"/>
    </location>
</feature>
<keyword evidence="2" id="KW-0812">Transmembrane</keyword>
<feature type="region of interest" description="Disordered" evidence="1">
    <location>
        <begin position="54"/>
        <end position="103"/>
    </location>
</feature>
<keyword evidence="2" id="KW-0472">Membrane</keyword>
<dbReference type="RefSeq" id="WP_167985840.1">
    <property type="nucleotide sequence ID" value="NZ_JAATEJ010000026.1"/>
</dbReference>
<protein>
    <recommendedName>
        <fullName evidence="5">Integral membrane protein</fullName>
    </recommendedName>
</protein>
<evidence type="ECO:0000256" key="1">
    <source>
        <dbReference type="SAM" id="MobiDB-lite"/>
    </source>
</evidence>
<feature type="transmembrane region" description="Helical" evidence="2">
    <location>
        <begin position="32"/>
        <end position="50"/>
    </location>
</feature>
<organism evidence="3 4">
    <name type="scientific">Actinacidiphila epipremni</name>
    <dbReference type="NCBI Taxonomy" id="2053013"/>
    <lineage>
        <taxon>Bacteria</taxon>
        <taxon>Bacillati</taxon>
        <taxon>Actinomycetota</taxon>
        <taxon>Actinomycetes</taxon>
        <taxon>Kitasatosporales</taxon>
        <taxon>Streptomycetaceae</taxon>
        <taxon>Actinacidiphila</taxon>
    </lineage>
</organism>
<evidence type="ECO:0000313" key="3">
    <source>
        <dbReference type="EMBL" id="NJP46990.1"/>
    </source>
</evidence>
<evidence type="ECO:0008006" key="5">
    <source>
        <dbReference type="Google" id="ProtNLM"/>
    </source>
</evidence>
<name>A0ABX0ZSU7_9ACTN</name>
<reference evidence="3 4" key="1">
    <citation type="submission" date="2020-03" db="EMBL/GenBank/DDBJ databases">
        <title>WGS of actinomycetes isolated from Thailand.</title>
        <authorList>
            <person name="Thawai C."/>
        </authorList>
    </citation>
    <scope>NUCLEOTIDE SEQUENCE [LARGE SCALE GENOMIC DNA]</scope>
    <source>
        <strain evidence="3 4">PRB2-1</strain>
    </source>
</reference>
<accession>A0ABX0ZSU7</accession>
<feature type="region of interest" description="Disordered" evidence="1">
    <location>
        <begin position="1"/>
        <end position="30"/>
    </location>
</feature>
<dbReference type="Proteomes" id="UP000734511">
    <property type="component" value="Unassembled WGS sequence"/>
</dbReference>
<evidence type="ECO:0000313" key="4">
    <source>
        <dbReference type="Proteomes" id="UP000734511"/>
    </source>
</evidence>